<dbReference type="Gene3D" id="1.25.40.10">
    <property type="entry name" value="Tetratricopeptide repeat domain"/>
    <property type="match status" value="1"/>
</dbReference>
<evidence type="ECO:0000256" key="2">
    <source>
        <dbReference type="ARBA" id="ARBA00023012"/>
    </source>
</evidence>
<dbReference type="PROSITE" id="PS51755">
    <property type="entry name" value="OMPR_PHOB"/>
    <property type="match status" value="1"/>
</dbReference>
<dbReference type="GO" id="GO:0000160">
    <property type="term" value="P:phosphorelay signal transduction system"/>
    <property type="evidence" value="ECO:0007669"/>
    <property type="project" value="UniProtKB-KW"/>
</dbReference>
<dbReference type="InterPro" id="IPR051677">
    <property type="entry name" value="AfsR-DnrI-RedD_regulator"/>
</dbReference>
<dbReference type="EMBL" id="CP023699">
    <property type="protein sequence ID" value="QEU89960.1"/>
    <property type="molecule type" value="Genomic_DNA"/>
</dbReference>
<feature type="region of interest" description="Disordered" evidence="7">
    <location>
        <begin position="256"/>
        <end position="296"/>
    </location>
</feature>
<evidence type="ECO:0000256" key="5">
    <source>
        <dbReference type="ARBA" id="ARBA00023163"/>
    </source>
</evidence>
<dbReference type="Pfam" id="PF00486">
    <property type="entry name" value="Trans_reg_C"/>
    <property type="match status" value="1"/>
</dbReference>
<organism evidence="9 10">
    <name type="scientific">Streptomyces kanamyceticus</name>
    <dbReference type="NCBI Taxonomy" id="1967"/>
    <lineage>
        <taxon>Bacteria</taxon>
        <taxon>Bacillati</taxon>
        <taxon>Actinomycetota</taxon>
        <taxon>Actinomycetes</taxon>
        <taxon>Kitasatosporales</taxon>
        <taxon>Streptomycetaceae</taxon>
        <taxon>Streptomyces</taxon>
    </lineage>
</organism>
<dbReference type="PANTHER" id="PTHR35807:SF1">
    <property type="entry name" value="TRANSCRIPTIONAL REGULATOR REDD"/>
    <property type="match status" value="1"/>
</dbReference>
<dbReference type="InterPro" id="IPR011990">
    <property type="entry name" value="TPR-like_helical_dom_sf"/>
</dbReference>
<evidence type="ECO:0000256" key="1">
    <source>
        <dbReference type="ARBA" id="ARBA00005820"/>
    </source>
</evidence>
<dbReference type="InterPro" id="IPR005158">
    <property type="entry name" value="BTAD"/>
</dbReference>
<dbReference type="Proteomes" id="UP000325529">
    <property type="component" value="Chromosome"/>
</dbReference>
<keyword evidence="10" id="KW-1185">Reference proteome</keyword>
<dbReference type="InterPro" id="IPR036388">
    <property type="entry name" value="WH-like_DNA-bd_sf"/>
</dbReference>
<sequence length="296" mass="33103">MGVRINIDVLGSLSLYSDQGQATPTAPKERKVLALLLMSHSRVVPVSQLVEELWHDSPPKTALTALQTYILNIRRSIAVNFGLPQRVVSGELLQTKSMGYVFHTESCAFDLAEFRRLEAAGRLALRAGDQADAVRQLQRADDLWQGAALVDVERGLPLQAEVSGLEQSRQAARGLRIETVLRIGRHEEVLSELASLVLRHPFDEHLHAYYMLALQRSGRRPQALEVFHRLRRAMNDELGLEPSPDLQRLQQEILSSATPHRRPERHLEAAGAPSSDARRRDDLLQRTRLGALPPAV</sequence>
<dbReference type="InterPro" id="IPR001867">
    <property type="entry name" value="OmpR/PhoB-type_DNA-bd"/>
</dbReference>
<keyword evidence="5" id="KW-0804">Transcription</keyword>
<evidence type="ECO:0000313" key="9">
    <source>
        <dbReference type="EMBL" id="QEU89960.1"/>
    </source>
</evidence>
<comment type="similarity">
    <text evidence="1">Belongs to the AfsR/DnrI/RedD regulatory family.</text>
</comment>
<dbReference type="InterPro" id="IPR016032">
    <property type="entry name" value="Sig_transdc_resp-reg_C-effctor"/>
</dbReference>
<evidence type="ECO:0000256" key="7">
    <source>
        <dbReference type="SAM" id="MobiDB-lite"/>
    </source>
</evidence>
<protein>
    <recommendedName>
        <fullName evidence="8">OmpR/PhoB-type domain-containing protein</fullName>
    </recommendedName>
</protein>
<evidence type="ECO:0000256" key="4">
    <source>
        <dbReference type="ARBA" id="ARBA00023125"/>
    </source>
</evidence>
<dbReference type="GO" id="GO:0003677">
    <property type="term" value="F:DNA binding"/>
    <property type="evidence" value="ECO:0007669"/>
    <property type="project" value="UniProtKB-UniRule"/>
</dbReference>
<name>A0A5J6G2Z3_STRKN</name>
<gene>
    <name evidence="9" type="ORF">CP970_02710</name>
</gene>
<keyword evidence="3" id="KW-0805">Transcription regulation</keyword>
<proteinExistence type="inferred from homology"/>
<feature type="DNA-binding region" description="OmpR/PhoB-type" evidence="6">
    <location>
        <begin position="1"/>
        <end position="104"/>
    </location>
</feature>
<evidence type="ECO:0000256" key="6">
    <source>
        <dbReference type="PROSITE-ProRule" id="PRU01091"/>
    </source>
</evidence>
<accession>A0A5J6G2Z3</accession>
<feature type="compositionally biased region" description="Basic and acidic residues" evidence="7">
    <location>
        <begin position="276"/>
        <end position="285"/>
    </location>
</feature>
<dbReference type="RefSeq" id="WP_107099079.1">
    <property type="nucleotide sequence ID" value="NZ_CP023699.1"/>
</dbReference>
<dbReference type="KEGG" id="ska:CP970_02710"/>
<keyword evidence="4 6" id="KW-0238">DNA-binding</keyword>
<evidence type="ECO:0000313" key="10">
    <source>
        <dbReference type="Proteomes" id="UP000325529"/>
    </source>
</evidence>
<dbReference type="SUPFAM" id="SSF48452">
    <property type="entry name" value="TPR-like"/>
    <property type="match status" value="1"/>
</dbReference>
<feature type="domain" description="OmpR/PhoB-type" evidence="8">
    <location>
        <begin position="1"/>
        <end position="104"/>
    </location>
</feature>
<dbReference type="Pfam" id="PF03704">
    <property type="entry name" value="BTAD"/>
    <property type="match status" value="1"/>
</dbReference>
<dbReference type="Gene3D" id="1.10.10.10">
    <property type="entry name" value="Winged helix-like DNA-binding domain superfamily/Winged helix DNA-binding domain"/>
    <property type="match status" value="1"/>
</dbReference>
<dbReference type="GO" id="GO:0006355">
    <property type="term" value="P:regulation of DNA-templated transcription"/>
    <property type="evidence" value="ECO:0007669"/>
    <property type="project" value="InterPro"/>
</dbReference>
<evidence type="ECO:0000259" key="8">
    <source>
        <dbReference type="PROSITE" id="PS51755"/>
    </source>
</evidence>
<dbReference type="PANTHER" id="PTHR35807">
    <property type="entry name" value="TRANSCRIPTIONAL REGULATOR REDD-RELATED"/>
    <property type="match status" value="1"/>
</dbReference>
<evidence type="ECO:0000256" key="3">
    <source>
        <dbReference type="ARBA" id="ARBA00023015"/>
    </source>
</evidence>
<reference evidence="9 10" key="1">
    <citation type="submission" date="2017-09" db="EMBL/GenBank/DDBJ databases">
        <authorList>
            <person name="Lee N."/>
            <person name="Cho B.-K."/>
        </authorList>
    </citation>
    <scope>NUCLEOTIDE SEQUENCE [LARGE SCALE GENOMIC DNA]</scope>
    <source>
        <strain evidence="9 10">ATCC 12853</strain>
    </source>
</reference>
<dbReference type="SMART" id="SM00862">
    <property type="entry name" value="Trans_reg_C"/>
    <property type="match status" value="1"/>
</dbReference>
<dbReference type="SUPFAM" id="SSF46894">
    <property type="entry name" value="C-terminal effector domain of the bipartite response regulators"/>
    <property type="match status" value="1"/>
</dbReference>
<dbReference type="CDD" id="cd15831">
    <property type="entry name" value="BTAD"/>
    <property type="match status" value="1"/>
</dbReference>
<dbReference type="SMART" id="SM01043">
    <property type="entry name" value="BTAD"/>
    <property type="match status" value="1"/>
</dbReference>
<dbReference type="AlphaFoldDB" id="A0A5J6G2Z3"/>
<dbReference type="OrthoDB" id="4336084at2"/>
<keyword evidence="2" id="KW-0902">Two-component regulatory system</keyword>